<evidence type="ECO:0000313" key="2">
    <source>
        <dbReference type="WBParaSite" id="ACOC_0000892701-mRNA-1"/>
    </source>
</evidence>
<feature type="transmembrane region" description="Helical" evidence="1">
    <location>
        <begin position="21"/>
        <end position="49"/>
    </location>
</feature>
<keyword evidence="1" id="KW-0812">Transmembrane</keyword>
<dbReference type="AlphaFoldDB" id="A0A0R3PT63"/>
<name>A0A0R3PT63_ANGCS</name>
<keyword evidence="1" id="KW-0472">Membrane</keyword>
<organism evidence="2">
    <name type="scientific">Angiostrongylus costaricensis</name>
    <name type="common">Nematode worm</name>
    <dbReference type="NCBI Taxonomy" id="334426"/>
    <lineage>
        <taxon>Eukaryota</taxon>
        <taxon>Metazoa</taxon>
        <taxon>Ecdysozoa</taxon>
        <taxon>Nematoda</taxon>
        <taxon>Chromadorea</taxon>
        <taxon>Rhabditida</taxon>
        <taxon>Rhabditina</taxon>
        <taxon>Rhabditomorpha</taxon>
        <taxon>Strongyloidea</taxon>
        <taxon>Metastrongylidae</taxon>
        <taxon>Angiostrongylus</taxon>
    </lineage>
</organism>
<accession>A0A0R3PT63</accession>
<proteinExistence type="predicted"/>
<keyword evidence="1" id="KW-1133">Transmembrane helix</keyword>
<reference evidence="2" key="1">
    <citation type="submission" date="2017-02" db="UniProtKB">
        <authorList>
            <consortium name="WormBaseParasite"/>
        </authorList>
    </citation>
    <scope>IDENTIFICATION</scope>
</reference>
<sequence length="122" mass="14436">LKNIFFFIISKLNGLHLYRRLLFNVKLICGIFLSLTIVSTVLACALWDFQRQPLLSNMLYMGMLKLTNNIAYVIYLHEEISCAFKYEVLFYFFIYVQARIHMEAQWAPPIRITGLYTVQYHA</sequence>
<evidence type="ECO:0000256" key="1">
    <source>
        <dbReference type="SAM" id="Phobius"/>
    </source>
</evidence>
<protein>
    <submittedName>
        <fullName evidence="2">G_PROTEIN_RECEP_F1_2 domain-containing protein</fullName>
    </submittedName>
</protein>
<dbReference type="WBParaSite" id="ACOC_0000892701-mRNA-1">
    <property type="protein sequence ID" value="ACOC_0000892701-mRNA-1"/>
    <property type="gene ID" value="ACOC_0000892701"/>
</dbReference>